<dbReference type="AlphaFoldDB" id="A0A0G4E506"/>
<feature type="compositionally biased region" description="Low complexity" evidence="1">
    <location>
        <begin position="233"/>
        <end position="242"/>
    </location>
</feature>
<dbReference type="EMBL" id="LN713926">
    <property type="protein sequence ID" value="CEK42022.1"/>
    <property type="molecule type" value="Genomic_DNA"/>
</dbReference>
<evidence type="ECO:0000256" key="1">
    <source>
        <dbReference type="SAM" id="MobiDB-lite"/>
    </source>
</evidence>
<feature type="compositionally biased region" description="Polar residues" evidence="1">
    <location>
        <begin position="211"/>
        <end position="232"/>
    </location>
</feature>
<geneLocation type="plasmid" evidence="2">
    <name>pQBR57</name>
</geneLocation>
<feature type="region of interest" description="Disordered" evidence="1">
    <location>
        <begin position="211"/>
        <end position="242"/>
    </location>
</feature>
<gene>
    <name evidence="2" type="ORF">PQBR57_0069</name>
</gene>
<reference evidence="2" key="2">
    <citation type="submission" date="2015-06" db="EMBL/GenBank/DDBJ databases">
        <title>Environmentally co-occuring mercury resistance plasmids are genetically and phenotypically diverse and confer variable context-dependent fitness effects.</title>
        <authorList>
            <person name="Hall J.P.J."/>
            <person name="Harrison E."/>
            <person name="Lilley A.K."/>
            <person name="Paterson S."/>
            <person name="Spiers A.J."/>
            <person name="Brockhurst M.A."/>
        </authorList>
    </citation>
    <scope>NUCLEOTIDE SEQUENCE [LARGE SCALE GENOMIC DNA]</scope>
    <source>
        <strain evidence="2">SBW25</strain>
        <plasmid evidence="2">pQBR57</plasmid>
    </source>
</reference>
<proteinExistence type="predicted"/>
<evidence type="ECO:0000313" key="2">
    <source>
        <dbReference type="EMBL" id="CEK42022.1"/>
    </source>
</evidence>
<keyword evidence="2" id="KW-0614">Plasmid</keyword>
<protein>
    <submittedName>
        <fullName evidence="2">Uncharacterized protein</fullName>
    </submittedName>
</protein>
<name>A0A0G4E506_PSEFS</name>
<accession>A0A0G4E506</accession>
<sequence>MLIDFDNCHRTYLVGHSDGGAWRYTPANLNDPRKGMFLSSHQVFSNNAMQIALSLYNSVDGAGNCVGVSHCLYLLFSRKQEGKYLLSGDTSRLNFHLDIGIAGELYDLALGHSDTFFYRVVRSGKAPKSITGKAVYRDGRRVVALRADTAREGRAHSIEVDMDRSATIALGAHCIGYGRLLYPSLSDAAVCSLLSTPVPYFRACAENSGVNHPSSNEKATASPCHNASHPTNSAPVSSPSAPSQTVVKLRSAVWAIGKQKWPRMELVALQAIQRLEDAAQLQELVDSGNKGDFRGWDAFLS</sequence>
<organism evidence="2">
    <name type="scientific">Pseudomonas fluorescens (strain SBW25)</name>
    <dbReference type="NCBI Taxonomy" id="216595"/>
    <lineage>
        <taxon>Bacteria</taxon>
        <taxon>Pseudomonadati</taxon>
        <taxon>Pseudomonadota</taxon>
        <taxon>Gammaproteobacteria</taxon>
        <taxon>Pseudomonadales</taxon>
        <taxon>Pseudomonadaceae</taxon>
        <taxon>Pseudomonas</taxon>
    </lineage>
</organism>
<reference evidence="2" key="1">
    <citation type="submission" date="2014-12" db="EMBL/GenBank/DDBJ databases">
        <authorList>
            <person name="Hall J."/>
        </authorList>
    </citation>
    <scope>NUCLEOTIDE SEQUENCE [LARGE SCALE GENOMIC DNA]</scope>
    <source>
        <strain evidence="2">SBW25</strain>
        <plasmid evidence="2">pQBR57</plasmid>
    </source>
</reference>